<evidence type="ECO:0000313" key="2">
    <source>
        <dbReference type="EMBL" id="QBZ81709.1"/>
    </source>
</evidence>
<feature type="region of interest" description="Disordered" evidence="1">
    <location>
        <begin position="1"/>
        <end position="27"/>
    </location>
</feature>
<protein>
    <submittedName>
        <fullName evidence="2">Uncharacterized protein</fullName>
    </submittedName>
</protein>
<dbReference type="Proteomes" id="UP001237152">
    <property type="component" value="Segment"/>
</dbReference>
<proteinExistence type="predicted"/>
<evidence type="ECO:0000313" key="3">
    <source>
        <dbReference type="Proteomes" id="UP001237152"/>
    </source>
</evidence>
<feature type="compositionally biased region" description="Basic and acidic residues" evidence="1">
    <location>
        <begin position="1"/>
        <end position="10"/>
    </location>
</feature>
<reference evidence="2" key="1">
    <citation type="journal article" date="2019" name="Front. Microbiol.">
        <title>Pandoravirus Celtis Illustrates the Microevolution Processes at Work in the Giant Pandoraviridae Genomes.</title>
        <authorList>
            <person name="Legendre M."/>
            <person name="Alempic J.M."/>
            <person name="Philippe N."/>
            <person name="Lartigue A."/>
            <person name="Jeudy S."/>
            <person name="Poirot O."/>
            <person name="Ta N.T."/>
            <person name="Nin S."/>
            <person name="Coute Y."/>
            <person name="Abergel C."/>
            <person name="Claverie J.M."/>
        </authorList>
    </citation>
    <scope>NUCLEOTIDE SEQUENCE</scope>
</reference>
<sequence>MDQESADKQTDASPMSGGAGAGESHGGGTMLDRLRALKAANAVHIRLTADQLEEFQGYYFRCEIATLIYAPYGDQGEWQAVIDRPSYVRLFGLPRKAE</sequence>
<gene>
    <name evidence="2" type="ORF">pclt_cds_1127</name>
</gene>
<organism evidence="2 3">
    <name type="scientific">Pandoravirus celtis</name>
    <dbReference type="NCBI Taxonomy" id="2568002"/>
    <lineage>
        <taxon>Viruses</taxon>
        <taxon>Pandoravirus</taxon>
    </lineage>
</organism>
<dbReference type="EMBL" id="MK174290">
    <property type="protein sequence ID" value="QBZ81709.1"/>
    <property type="molecule type" value="Genomic_DNA"/>
</dbReference>
<accession>A0A4D6EKR1</accession>
<feature type="compositionally biased region" description="Gly residues" evidence="1">
    <location>
        <begin position="17"/>
        <end position="27"/>
    </location>
</feature>
<name>A0A4D6EKR1_9VIRU</name>
<evidence type="ECO:0000256" key="1">
    <source>
        <dbReference type="SAM" id="MobiDB-lite"/>
    </source>
</evidence>